<feature type="region of interest" description="Disordered" evidence="1">
    <location>
        <begin position="274"/>
        <end position="293"/>
    </location>
</feature>
<organism evidence="2 3">
    <name type="scientific">Halomarina rubra</name>
    <dbReference type="NCBI Taxonomy" id="2071873"/>
    <lineage>
        <taxon>Archaea</taxon>
        <taxon>Methanobacteriati</taxon>
        <taxon>Methanobacteriota</taxon>
        <taxon>Stenosarchaea group</taxon>
        <taxon>Halobacteria</taxon>
        <taxon>Halobacteriales</taxon>
        <taxon>Natronomonadaceae</taxon>
        <taxon>Halomarina</taxon>
    </lineage>
</organism>
<evidence type="ECO:0000313" key="2">
    <source>
        <dbReference type="EMBL" id="MFD1515127.1"/>
    </source>
</evidence>
<evidence type="ECO:0000256" key="1">
    <source>
        <dbReference type="SAM" id="MobiDB-lite"/>
    </source>
</evidence>
<accession>A0ABD6AZV6</accession>
<sequence>MKSVIDGIFTNQFSSDPTTRARQTTHFATAILDIEEADALQTIDADNIESMPYQTWRATNQAAYLIPVFNELLDTGLRPDAVEVLRDNTRGIRDYLPLIASGQNLYEAAEQYDQDPTDENLERLGIASAVFAGEVALSEFGVPYRLSFELTGALSRHLLYRFRGQIGVKAYALMLSEVHWLIREEIVDTATYVIEKTAEYSADVAGEQLKEDSELRNATNKTLSEAEKTAINGMAEVDGHIDVDQAVDDGATAIEDGVDAATDAGEDLVDKAGDVLSGWWGNDDDEDDDDEDS</sequence>
<gene>
    <name evidence="2" type="ORF">ACFSBT_17745</name>
</gene>
<proteinExistence type="predicted"/>
<dbReference type="EMBL" id="JBHUDC010000008">
    <property type="protein sequence ID" value="MFD1515127.1"/>
    <property type="molecule type" value="Genomic_DNA"/>
</dbReference>
<dbReference type="RefSeq" id="WP_250875051.1">
    <property type="nucleotide sequence ID" value="NZ_JALXFV010000008.1"/>
</dbReference>
<protein>
    <submittedName>
        <fullName evidence="2">Uncharacterized protein</fullName>
    </submittedName>
</protein>
<dbReference type="Proteomes" id="UP001597187">
    <property type="component" value="Unassembled WGS sequence"/>
</dbReference>
<keyword evidence="3" id="KW-1185">Reference proteome</keyword>
<reference evidence="2 3" key="1">
    <citation type="journal article" date="2019" name="Int. J. Syst. Evol. Microbiol.">
        <title>The Global Catalogue of Microorganisms (GCM) 10K type strain sequencing project: providing services to taxonomists for standard genome sequencing and annotation.</title>
        <authorList>
            <consortium name="The Broad Institute Genomics Platform"/>
            <consortium name="The Broad Institute Genome Sequencing Center for Infectious Disease"/>
            <person name="Wu L."/>
            <person name="Ma J."/>
        </authorList>
    </citation>
    <scope>NUCLEOTIDE SEQUENCE [LARGE SCALE GENOMIC DNA]</scope>
    <source>
        <strain evidence="2 3">CGMCC 1.12563</strain>
    </source>
</reference>
<evidence type="ECO:0000313" key="3">
    <source>
        <dbReference type="Proteomes" id="UP001597187"/>
    </source>
</evidence>
<name>A0ABD6AZV6_9EURY</name>
<dbReference type="AlphaFoldDB" id="A0ABD6AZV6"/>
<comment type="caution">
    <text evidence="2">The sequence shown here is derived from an EMBL/GenBank/DDBJ whole genome shotgun (WGS) entry which is preliminary data.</text>
</comment>
<feature type="compositionally biased region" description="Acidic residues" evidence="1">
    <location>
        <begin position="282"/>
        <end position="293"/>
    </location>
</feature>